<dbReference type="EC" id="5.1.1.3" evidence="2 7"/>
<evidence type="ECO:0000256" key="1">
    <source>
        <dbReference type="ARBA" id="ARBA00001602"/>
    </source>
</evidence>
<comment type="pathway">
    <text evidence="7">Cell wall biogenesis; peptidoglycan biosynthesis.</text>
</comment>
<dbReference type="HAMAP" id="MF_00258">
    <property type="entry name" value="Glu_racemase"/>
    <property type="match status" value="1"/>
</dbReference>
<comment type="function">
    <text evidence="7">Provides the (R)-glutamate required for cell wall biosynthesis.</text>
</comment>
<feature type="active site" description="Proton donor/acceptor" evidence="7">
    <location>
        <position position="74"/>
    </location>
</feature>
<keyword evidence="6 7" id="KW-0961">Cell wall biogenesis/degradation</keyword>
<evidence type="ECO:0000313" key="8">
    <source>
        <dbReference type="EMBL" id="RGD73157.1"/>
    </source>
</evidence>
<dbReference type="GO" id="GO:0071555">
    <property type="term" value="P:cell wall organization"/>
    <property type="evidence" value="ECO:0007669"/>
    <property type="project" value="UniProtKB-KW"/>
</dbReference>
<dbReference type="Proteomes" id="UP000261212">
    <property type="component" value="Unassembled WGS sequence"/>
</dbReference>
<proteinExistence type="inferred from homology"/>
<dbReference type="Pfam" id="PF01177">
    <property type="entry name" value="Asp_Glu_race"/>
    <property type="match status" value="1"/>
</dbReference>
<dbReference type="SUPFAM" id="SSF53681">
    <property type="entry name" value="Aspartate/glutamate racemase"/>
    <property type="match status" value="2"/>
</dbReference>
<comment type="similarity">
    <text evidence="7">Belongs to the aspartate/glutamate racemases family.</text>
</comment>
<feature type="binding site" evidence="7">
    <location>
        <begin position="11"/>
        <end position="12"/>
    </location>
    <ligand>
        <name>substrate</name>
    </ligand>
</feature>
<dbReference type="InterPro" id="IPR015942">
    <property type="entry name" value="Asp/Glu/hydantoin_racemase"/>
</dbReference>
<sequence length="269" mass="30384">MNKNQPIGILDSGVGGLTVFKQTERLLPNENIIYLGDTKRMPYGNKSEEEIIILANKMISYLEEQDVKAVLLACNTISSHIEKLTSKVPIFSIVKAGSELATKKSSETNVDLIGLIATKATVNSGSYNKEIHKLNKDINIISNDSTRLPKVIDSQIENKPLLNQLIKECIEPIIDKEKNVKNLILGCSHFPIIEKEINDIYNDLTLLDPAEQMVENVRKYLKDKDLLKDNGTSHKTLYTTADILEFVSYIKRLKINIDKLEKIKLFEND</sequence>
<dbReference type="AlphaFoldDB" id="A0A3E3DV43"/>
<dbReference type="GeneID" id="98001046"/>
<keyword evidence="4 7" id="KW-0573">Peptidoglycan synthesis</keyword>
<comment type="caution">
    <text evidence="7">Lacks conserved residue(s) required for the propagation of feature annotation.</text>
</comment>
<reference evidence="8 9" key="1">
    <citation type="submission" date="2018-08" db="EMBL/GenBank/DDBJ databases">
        <title>A genome reference for cultivated species of the human gut microbiota.</title>
        <authorList>
            <person name="Zou Y."/>
            <person name="Xue W."/>
            <person name="Luo G."/>
        </authorList>
    </citation>
    <scope>NUCLEOTIDE SEQUENCE [LARGE SCALE GENOMIC DNA]</scope>
    <source>
        <strain evidence="8 9">AM25-6</strain>
    </source>
</reference>
<dbReference type="Gene3D" id="3.40.50.1860">
    <property type="match status" value="2"/>
</dbReference>
<evidence type="ECO:0000256" key="4">
    <source>
        <dbReference type="ARBA" id="ARBA00022984"/>
    </source>
</evidence>
<name>A0A3E3DV43_9FIRM</name>
<gene>
    <name evidence="7 8" type="primary">murI</name>
    <name evidence="8" type="ORF">DW687_10460</name>
</gene>
<evidence type="ECO:0000256" key="3">
    <source>
        <dbReference type="ARBA" id="ARBA00022960"/>
    </source>
</evidence>
<dbReference type="GO" id="GO:0008881">
    <property type="term" value="F:glutamate racemase activity"/>
    <property type="evidence" value="ECO:0007669"/>
    <property type="project" value="UniProtKB-UniRule"/>
</dbReference>
<dbReference type="GO" id="GO:0008360">
    <property type="term" value="P:regulation of cell shape"/>
    <property type="evidence" value="ECO:0007669"/>
    <property type="project" value="UniProtKB-KW"/>
</dbReference>
<feature type="active site" description="Proton donor/acceptor" evidence="7">
    <location>
        <position position="187"/>
    </location>
</feature>
<accession>A0A3E3DV43</accession>
<protein>
    <recommendedName>
        <fullName evidence="2 7">Glutamate racemase</fullName>
        <ecNumber evidence="2 7">5.1.1.3</ecNumber>
    </recommendedName>
</protein>
<dbReference type="NCBIfam" id="TIGR00067">
    <property type="entry name" value="glut_race"/>
    <property type="match status" value="1"/>
</dbReference>
<evidence type="ECO:0000313" key="9">
    <source>
        <dbReference type="Proteomes" id="UP000261212"/>
    </source>
</evidence>
<dbReference type="EMBL" id="QUSM01000007">
    <property type="protein sequence ID" value="RGD73157.1"/>
    <property type="molecule type" value="Genomic_DNA"/>
</dbReference>
<dbReference type="GO" id="GO:0009252">
    <property type="term" value="P:peptidoglycan biosynthetic process"/>
    <property type="evidence" value="ECO:0007669"/>
    <property type="project" value="UniProtKB-UniRule"/>
</dbReference>
<evidence type="ECO:0000256" key="6">
    <source>
        <dbReference type="ARBA" id="ARBA00023316"/>
    </source>
</evidence>
<feature type="binding site" evidence="7">
    <location>
        <begin position="75"/>
        <end position="76"/>
    </location>
    <ligand>
        <name>substrate</name>
    </ligand>
</feature>
<dbReference type="PANTHER" id="PTHR21198">
    <property type="entry name" value="GLUTAMATE RACEMASE"/>
    <property type="match status" value="1"/>
</dbReference>
<dbReference type="InterPro" id="IPR001920">
    <property type="entry name" value="Asp/Glu_race"/>
</dbReference>
<comment type="catalytic activity">
    <reaction evidence="1 7">
        <text>L-glutamate = D-glutamate</text>
        <dbReference type="Rhea" id="RHEA:12813"/>
        <dbReference type="ChEBI" id="CHEBI:29985"/>
        <dbReference type="ChEBI" id="CHEBI:29986"/>
        <dbReference type="EC" id="5.1.1.3"/>
    </reaction>
</comment>
<dbReference type="RefSeq" id="WP_007050772.1">
    <property type="nucleotide sequence ID" value="NZ_CABKNJ010000001.1"/>
</dbReference>
<dbReference type="UniPathway" id="UPA00219"/>
<comment type="caution">
    <text evidence="8">The sequence shown here is derived from an EMBL/GenBank/DDBJ whole genome shotgun (WGS) entry which is preliminary data.</text>
</comment>
<dbReference type="InterPro" id="IPR004391">
    <property type="entry name" value="Glu_race"/>
</dbReference>
<dbReference type="PANTHER" id="PTHR21198:SF2">
    <property type="entry name" value="GLUTAMATE RACEMASE"/>
    <property type="match status" value="1"/>
</dbReference>
<organism evidence="8 9">
    <name type="scientific">Anaerofustis stercorihominis</name>
    <dbReference type="NCBI Taxonomy" id="214853"/>
    <lineage>
        <taxon>Bacteria</taxon>
        <taxon>Bacillati</taxon>
        <taxon>Bacillota</taxon>
        <taxon>Clostridia</taxon>
        <taxon>Eubacteriales</taxon>
        <taxon>Eubacteriaceae</taxon>
        <taxon>Anaerofustis</taxon>
    </lineage>
</organism>
<keyword evidence="3 7" id="KW-0133">Cell shape</keyword>
<feature type="binding site" evidence="7">
    <location>
        <begin position="43"/>
        <end position="44"/>
    </location>
    <ligand>
        <name>substrate</name>
    </ligand>
</feature>
<keyword evidence="5 7" id="KW-0413">Isomerase</keyword>
<evidence type="ECO:0000256" key="5">
    <source>
        <dbReference type="ARBA" id="ARBA00023235"/>
    </source>
</evidence>
<evidence type="ECO:0000256" key="7">
    <source>
        <dbReference type="HAMAP-Rule" id="MF_00258"/>
    </source>
</evidence>
<evidence type="ECO:0000256" key="2">
    <source>
        <dbReference type="ARBA" id="ARBA00013090"/>
    </source>
</evidence>